<evidence type="ECO:0000313" key="1">
    <source>
        <dbReference type="EMBL" id="MFC3228761.1"/>
    </source>
</evidence>
<evidence type="ECO:0000313" key="2">
    <source>
        <dbReference type="Proteomes" id="UP001595528"/>
    </source>
</evidence>
<sequence>MDAYPITPCIRTLDEVLALIGWSSAPKPNDRVCIGRNVFDEFGNLVGYLSAVGCWAELRRRNIIRTRAALPEDAA</sequence>
<keyword evidence="2" id="KW-1185">Reference proteome</keyword>
<reference evidence="2" key="1">
    <citation type="journal article" date="2019" name="Int. J. Syst. Evol. Microbiol.">
        <title>The Global Catalogue of Microorganisms (GCM) 10K type strain sequencing project: providing services to taxonomists for standard genome sequencing and annotation.</title>
        <authorList>
            <consortium name="The Broad Institute Genomics Platform"/>
            <consortium name="The Broad Institute Genome Sequencing Center for Infectious Disease"/>
            <person name="Wu L."/>
            <person name="Ma J."/>
        </authorList>
    </citation>
    <scope>NUCLEOTIDE SEQUENCE [LARGE SCALE GENOMIC DNA]</scope>
    <source>
        <strain evidence="2">KCTC 42964</strain>
    </source>
</reference>
<gene>
    <name evidence="1" type="ORF">ACFOGJ_16070</name>
</gene>
<name>A0ABV7L289_9PROT</name>
<protein>
    <submittedName>
        <fullName evidence="1">Uncharacterized protein</fullName>
    </submittedName>
</protein>
<organism evidence="1 2">
    <name type="scientific">Marinibaculum pumilum</name>
    <dbReference type="NCBI Taxonomy" id="1766165"/>
    <lineage>
        <taxon>Bacteria</taxon>
        <taxon>Pseudomonadati</taxon>
        <taxon>Pseudomonadota</taxon>
        <taxon>Alphaproteobacteria</taxon>
        <taxon>Rhodospirillales</taxon>
        <taxon>Rhodospirillaceae</taxon>
        <taxon>Marinibaculum</taxon>
    </lineage>
</organism>
<comment type="caution">
    <text evidence="1">The sequence shown here is derived from an EMBL/GenBank/DDBJ whole genome shotgun (WGS) entry which is preliminary data.</text>
</comment>
<dbReference type="EMBL" id="JBHRTR010000028">
    <property type="protein sequence ID" value="MFC3228761.1"/>
    <property type="molecule type" value="Genomic_DNA"/>
</dbReference>
<accession>A0ABV7L289</accession>
<proteinExistence type="predicted"/>
<dbReference type="Proteomes" id="UP001595528">
    <property type="component" value="Unassembled WGS sequence"/>
</dbReference>
<dbReference type="RefSeq" id="WP_379902183.1">
    <property type="nucleotide sequence ID" value="NZ_JBHRTR010000028.1"/>
</dbReference>